<accession>A0A2G5CC63</accession>
<dbReference type="InterPro" id="IPR013087">
    <property type="entry name" value="Znf_C2H2_type"/>
</dbReference>
<dbReference type="AlphaFoldDB" id="A0A2G5CC63"/>
<sequence length="171" mass="19340">MHHHQHHPLLNMTKTLFAIAVALALVTLAIATTTTKASERDEPNNFTGHHFAVPTEHFSCSLDEKLPCRSKNQYKLDNDTLVEHVGEARSVELPQGKVDYAFKNNKVRCLDDYIKTVRNDAHGFTYGCKICSKSFRKHEGVLFHIYREHPDILKNISKVGCKGNAKESIKA</sequence>
<organism evidence="3 4">
    <name type="scientific">Aquilegia coerulea</name>
    <name type="common">Rocky mountain columbine</name>
    <dbReference type="NCBI Taxonomy" id="218851"/>
    <lineage>
        <taxon>Eukaryota</taxon>
        <taxon>Viridiplantae</taxon>
        <taxon>Streptophyta</taxon>
        <taxon>Embryophyta</taxon>
        <taxon>Tracheophyta</taxon>
        <taxon>Spermatophyta</taxon>
        <taxon>Magnoliopsida</taxon>
        <taxon>Ranunculales</taxon>
        <taxon>Ranunculaceae</taxon>
        <taxon>Thalictroideae</taxon>
        <taxon>Aquilegia</taxon>
    </lineage>
</organism>
<feature type="signal peptide" evidence="1">
    <location>
        <begin position="1"/>
        <end position="31"/>
    </location>
</feature>
<dbReference type="EMBL" id="KZ305083">
    <property type="protein sequence ID" value="PIA28849.1"/>
    <property type="molecule type" value="Genomic_DNA"/>
</dbReference>
<name>A0A2G5CC63_AQUCA</name>
<feature type="chain" id="PRO_5013599479" description="C2H2-type domain-containing protein" evidence="1">
    <location>
        <begin position="32"/>
        <end position="171"/>
    </location>
</feature>
<feature type="domain" description="C2H2-type" evidence="2">
    <location>
        <begin position="128"/>
        <end position="149"/>
    </location>
</feature>
<keyword evidence="1" id="KW-0732">Signal</keyword>
<keyword evidence="4" id="KW-1185">Reference proteome</keyword>
<dbReference type="InParanoid" id="A0A2G5CC63"/>
<reference evidence="3 4" key="1">
    <citation type="submission" date="2017-09" db="EMBL/GenBank/DDBJ databases">
        <title>WGS assembly of Aquilegia coerulea Goldsmith.</title>
        <authorList>
            <person name="Hodges S."/>
            <person name="Kramer E."/>
            <person name="Nordborg M."/>
            <person name="Tomkins J."/>
            <person name="Borevitz J."/>
            <person name="Derieg N."/>
            <person name="Yan J."/>
            <person name="Mihaltcheva S."/>
            <person name="Hayes R.D."/>
            <person name="Rokhsar D."/>
        </authorList>
    </citation>
    <scope>NUCLEOTIDE SEQUENCE [LARGE SCALE GENOMIC DNA]</scope>
    <source>
        <strain evidence="4">cv. Goldsmith</strain>
    </source>
</reference>
<evidence type="ECO:0000313" key="3">
    <source>
        <dbReference type="EMBL" id="PIA28849.1"/>
    </source>
</evidence>
<gene>
    <name evidence="3" type="ORF">AQUCO_06600047v1</name>
</gene>
<dbReference type="Proteomes" id="UP000230069">
    <property type="component" value="Unassembled WGS sequence"/>
</dbReference>
<protein>
    <recommendedName>
        <fullName evidence="2">C2H2-type domain-containing protein</fullName>
    </recommendedName>
</protein>
<evidence type="ECO:0000256" key="1">
    <source>
        <dbReference type="SAM" id="SignalP"/>
    </source>
</evidence>
<evidence type="ECO:0000259" key="2">
    <source>
        <dbReference type="PROSITE" id="PS00028"/>
    </source>
</evidence>
<evidence type="ECO:0000313" key="4">
    <source>
        <dbReference type="Proteomes" id="UP000230069"/>
    </source>
</evidence>
<dbReference type="PROSITE" id="PS00028">
    <property type="entry name" value="ZINC_FINGER_C2H2_1"/>
    <property type="match status" value="1"/>
</dbReference>
<proteinExistence type="predicted"/>